<evidence type="ECO:0000256" key="1">
    <source>
        <dbReference type="SAM" id="SignalP"/>
    </source>
</evidence>
<name>A0AAE9YZ60_9GAMM</name>
<evidence type="ECO:0000313" key="3">
    <source>
        <dbReference type="Proteomes" id="UP000032352"/>
    </source>
</evidence>
<keyword evidence="3" id="KW-1185">Reference proteome</keyword>
<dbReference type="Proteomes" id="UP000032352">
    <property type="component" value="Chromosome"/>
</dbReference>
<keyword evidence="1" id="KW-0732">Signal</keyword>
<evidence type="ECO:0008006" key="4">
    <source>
        <dbReference type="Google" id="ProtNLM"/>
    </source>
</evidence>
<reference evidence="2 3" key="2">
    <citation type="journal article" date="2022" name="Mar. Drugs">
        <title>Bioassay-Guided Fractionation Leads to the Detection of Cholic Acid Generated by the Rare Thalassomonas sp.</title>
        <authorList>
            <person name="Pheiffer F."/>
            <person name="Schneider Y.K."/>
            <person name="Hansen E.H."/>
            <person name="Andersen J.H."/>
            <person name="Isaksson J."/>
            <person name="Busche T."/>
            <person name="R C."/>
            <person name="Kalinowski J."/>
            <person name="Zyl L.V."/>
            <person name="Trindade M."/>
        </authorList>
    </citation>
    <scope>NUCLEOTIDE SEQUENCE [LARGE SCALE GENOMIC DNA]</scope>
    <source>
        <strain evidence="2 3">XOM25</strain>
    </source>
</reference>
<dbReference type="RefSeq" id="WP_044840835.1">
    <property type="nucleotide sequence ID" value="NZ_CP059733.1"/>
</dbReference>
<feature type="signal peptide" evidence="1">
    <location>
        <begin position="1"/>
        <end position="28"/>
    </location>
</feature>
<organism evidence="2 3">
    <name type="scientific">Thalassomonas viridans</name>
    <dbReference type="NCBI Taxonomy" id="137584"/>
    <lineage>
        <taxon>Bacteria</taxon>
        <taxon>Pseudomonadati</taxon>
        <taxon>Pseudomonadota</taxon>
        <taxon>Gammaproteobacteria</taxon>
        <taxon>Alteromonadales</taxon>
        <taxon>Colwelliaceae</taxon>
        <taxon>Thalassomonas</taxon>
    </lineage>
</organism>
<evidence type="ECO:0000313" key="2">
    <source>
        <dbReference type="EMBL" id="WDE03064.1"/>
    </source>
</evidence>
<dbReference type="KEGG" id="tvd:SG34_016695"/>
<feature type="chain" id="PRO_5042111664" description="NodB homology domain-containing protein" evidence="1">
    <location>
        <begin position="29"/>
        <end position="153"/>
    </location>
</feature>
<gene>
    <name evidence="2" type="ORF">SG34_016695</name>
</gene>
<sequence length="153" mass="16535">MITTSILNKTILASALCLASGFFNAASAADSDPVTGNDVNMFMDSSINTLIDLENLLDTVQNEGAIAMFTTDCPDGWQQYNQLDGRTPMGTTSATEIGATGGQETHGHSIGTKRYYQDYARTWQHFYPGSSGTQGASNWPPYKNVSFCQKVSN</sequence>
<protein>
    <recommendedName>
        <fullName evidence="4">NodB homology domain-containing protein</fullName>
    </recommendedName>
</protein>
<accession>A0AAE9YZ60</accession>
<reference evidence="2 3" key="1">
    <citation type="journal article" date="2015" name="Genome Announc.">
        <title>Draft Genome Sequences of Marine Isolates of Thalassomonas viridans and Thalassomonas actiniarum.</title>
        <authorList>
            <person name="Olonade I."/>
            <person name="van Zyl L.J."/>
            <person name="Trindade M."/>
        </authorList>
    </citation>
    <scope>NUCLEOTIDE SEQUENCE [LARGE SCALE GENOMIC DNA]</scope>
    <source>
        <strain evidence="2 3">XOM25</strain>
    </source>
</reference>
<dbReference type="AlphaFoldDB" id="A0AAE9YZ60"/>
<dbReference type="EMBL" id="CP059733">
    <property type="protein sequence ID" value="WDE03064.1"/>
    <property type="molecule type" value="Genomic_DNA"/>
</dbReference>
<proteinExistence type="predicted"/>